<feature type="compositionally biased region" description="Basic and acidic residues" evidence="1">
    <location>
        <begin position="197"/>
        <end position="208"/>
    </location>
</feature>
<organism evidence="2 3">
    <name type="scientific">Pleurodeles waltl</name>
    <name type="common">Iberian ribbed newt</name>
    <dbReference type="NCBI Taxonomy" id="8319"/>
    <lineage>
        <taxon>Eukaryota</taxon>
        <taxon>Metazoa</taxon>
        <taxon>Chordata</taxon>
        <taxon>Craniata</taxon>
        <taxon>Vertebrata</taxon>
        <taxon>Euteleostomi</taxon>
        <taxon>Amphibia</taxon>
        <taxon>Batrachia</taxon>
        <taxon>Caudata</taxon>
        <taxon>Salamandroidea</taxon>
        <taxon>Salamandridae</taxon>
        <taxon>Pleurodelinae</taxon>
        <taxon>Pleurodeles</taxon>
    </lineage>
</organism>
<feature type="region of interest" description="Disordered" evidence="1">
    <location>
        <begin position="188"/>
        <end position="227"/>
    </location>
</feature>
<feature type="region of interest" description="Disordered" evidence="1">
    <location>
        <begin position="1"/>
        <end position="43"/>
    </location>
</feature>
<sequence length="227" mass="25930">MDAEFEEEEEKRETGKLTAETRTQEEAKLEEEAAAREAAGADWRETFLRADTRDPKNISSTKDATEVQEAVRPHSGHALGRAWPLQSVVKQDYVQPEQWIPNAQVLITCVHGERNTYPVATVLINWRGQEECLSVEVIPDLGEDIIIGTDYVAFAYLLNNANQERIANLWWKEAPFVTSEIEEHSIRRKLSKKQKREQKQGYRRRDENTQLSVPTDPNPIMTVAGSL</sequence>
<reference evidence="2" key="1">
    <citation type="journal article" date="2022" name="bioRxiv">
        <title>Sequencing and chromosome-scale assembly of the giantPleurodeles waltlgenome.</title>
        <authorList>
            <person name="Brown T."/>
            <person name="Elewa A."/>
            <person name="Iarovenko S."/>
            <person name="Subramanian E."/>
            <person name="Araus A.J."/>
            <person name="Petzold A."/>
            <person name="Susuki M."/>
            <person name="Suzuki K.-i.T."/>
            <person name="Hayashi T."/>
            <person name="Toyoda A."/>
            <person name="Oliveira C."/>
            <person name="Osipova E."/>
            <person name="Leigh N.D."/>
            <person name="Simon A."/>
            <person name="Yun M.H."/>
        </authorList>
    </citation>
    <scope>NUCLEOTIDE SEQUENCE</scope>
    <source>
        <strain evidence="2">20211129_DDA</strain>
        <tissue evidence="2">Liver</tissue>
    </source>
</reference>
<dbReference type="Proteomes" id="UP001066276">
    <property type="component" value="Chromosome 4_2"/>
</dbReference>
<evidence type="ECO:0000313" key="3">
    <source>
        <dbReference type="Proteomes" id="UP001066276"/>
    </source>
</evidence>
<feature type="compositionally biased region" description="Acidic residues" evidence="1">
    <location>
        <begin position="1"/>
        <end position="10"/>
    </location>
</feature>
<comment type="caution">
    <text evidence="2">The sequence shown here is derived from an EMBL/GenBank/DDBJ whole genome shotgun (WGS) entry which is preliminary data.</text>
</comment>
<dbReference type="AlphaFoldDB" id="A0AAV7SG66"/>
<evidence type="ECO:0000256" key="1">
    <source>
        <dbReference type="SAM" id="MobiDB-lite"/>
    </source>
</evidence>
<feature type="compositionally biased region" description="Basic and acidic residues" evidence="1">
    <location>
        <begin position="22"/>
        <end position="35"/>
    </location>
</feature>
<evidence type="ECO:0000313" key="2">
    <source>
        <dbReference type="EMBL" id="KAJ1162723.1"/>
    </source>
</evidence>
<protein>
    <submittedName>
        <fullName evidence="2">Uncharacterized protein</fullName>
    </submittedName>
</protein>
<gene>
    <name evidence="2" type="ORF">NDU88_003190</name>
</gene>
<proteinExistence type="predicted"/>
<accession>A0AAV7SG66</accession>
<dbReference type="EMBL" id="JANPWB010000008">
    <property type="protein sequence ID" value="KAJ1162723.1"/>
    <property type="molecule type" value="Genomic_DNA"/>
</dbReference>
<name>A0AAV7SG66_PLEWA</name>
<keyword evidence="3" id="KW-1185">Reference proteome</keyword>